<dbReference type="InterPro" id="IPR020472">
    <property type="entry name" value="WD40_PAC1"/>
</dbReference>
<dbReference type="SUPFAM" id="SSF50978">
    <property type="entry name" value="WD40 repeat-like"/>
    <property type="match status" value="1"/>
</dbReference>
<organism evidence="7 8">
    <name type="scientific">Bugula neritina</name>
    <name type="common">Brown bryozoan</name>
    <name type="synonym">Sertularia neritina</name>
    <dbReference type="NCBI Taxonomy" id="10212"/>
    <lineage>
        <taxon>Eukaryota</taxon>
        <taxon>Metazoa</taxon>
        <taxon>Spiralia</taxon>
        <taxon>Lophotrochozoa</taxon>
        <taxon>Bryozoa</taxon>
        <taxon>Gymnolaemata</taxon>
        <taxon>Cheilostomatida</taxon>
        <taxon>Flustrina</taxon>
        <taxon>Buguloidea</taxon>
        <taxon>Bugulidae</taxon>
        <taxon>Bugula</taxon>
    </lineage>
</organism>
<protein>
    <submittedName>
        <fullName evidence="7">ERCC8</fullName>
    </submittedName>
</protein>
<evidence type="ECO:0000256" key="3">
    <source>
        <dbReference type="ARBA" id="ARBA00022763"/>
    </source>
</evidence>
<sequence>MAMMTVLALREAGLCKPKEVEAIQSTQRSIMLDTCKLKDFARSHNGGVNCVELELVEGRYLLTGGGKGAIVIYDTWNCSGIPQHQYEVVSSVSTEHKHKFSVETLQWYPFDNGLFTSSGSDKVLKIWDANTLVPAETYEFSGIVYSHHMSTCATEHNLIIVGTSSSQAKLIDMRTGSSIQILRGHNDSVYCVQWSPCLPFVVTTGSLDGKILFWDIRMAKGQMLALDQHNGAKSVGCAHTGHVLATKFLETGYGLLSYGSDGVVRFWDTFSGTNMLVNYGKVYNDVQRCLKMAVSSATNEPVLYIPEGEKIKSFDVLSGQHIKTLSGHFRQVNCCHYNPFTHEVYSGSNDRNLLVWTPDHRAESLYLQDLEQPKPKSSHGMSNGVAASSSQTASTGQNMLSSVLADTWSDDDED</sequence>
<feature type="compositionally biased region" description="Low complexity" evidence="6">
    <location>
        <begin position="386"/>
        <end position="395"/>
    </location>
</feature>
<evidence type="ECO:0000256" key="2">
    <source>
        <dbReference type="ARBA" id="ARBA00022737"/>
    </source>
</evidence>
<dbReference type="PANTHER" id="PTHR46202">
    <property type="entry name" value="DNA EXCISION REPAIR PROTEIN ERCC-8"/>
    <property type="match status" value="1"/>
</dbReference>
<dbReference type="PROSITE" id="PS00678">
    <property type="entry name" value="WD_REPEATS_1"/>
    <property type="match status" value="1"/>
</dbReference>
<evidence type="ECO:0000256" key="1">
    <source>
        <dbReference type="ARBA" id="ARBA00022574"/>
    </source>
</evidence>
<dbReference type="Pfam" id="PF00400">
    <property type="entry name" value="WD40"/>
    <property type="match status" value="4"/>
</dbReference>
<evidence type="ECO:0000256" key="4">
    <source>
        <dbReference type="ARBA" id="ARBA00023204"/>
    </source>
</evidence>
<dbReference type="PRINTS" id="PR00320">
    <property type="entry name" value="GPROTEINBRPT"/>
</dbReference>
<keyword evidence="8" id="KW-1185">Reference proteome</keyword>
<dbReference type="PANTHER" id="PTHR46202:SF1">
    <property type="entry name" value="DNA EXCISION REPAIR PROTEIN ERCC-8"/>
    <property type="match status" value="1"/>
</dbReference>
<dbReference type="PROSITE" id="PS50294">
    <property type="entry name" value="WD_REPEATS_REGION"/>
    <property type="match status" value="1"/>
</dbReference>
<dbReference type="Gene3D" id="2.130.10.10">
    <property type="entry name" value="YVTN repeat-like/Quinoprotein amine dehydrogenase"/>
    <property type="match status" value="1"/>
</dbReference>
<evidence type="ECO:0000313" key="8">
    <source>
        <dbReference type="Proteomes" id="UP000593567"/>
    </source>
</evidence>
<dbReference type="InterPro" id="IPR015943">
    <property type="entry name" value="WD40/YVTN_repeat-like_dom_sf"/>
</dbReference>
<dbReference type="OrthoDB" id="361494at2759"/>
<evidence type="ECO:0000256" key="5">
    <source>
        <dbReference type="PROSITE-ProRule" id="PRU00221"/>
    </source>
</evidence>
<comment type="caution">
    <text evidence="7">The sequence shown here is derived from an EMBL/GenBank/DDBJ whole genome shotgun (WGS) entry which is preliminary data.</text>
</comment>
<keyword evidence="2" id="KW-0677">Repeat</keyword>
<dbReference type="EMBL" id="VXIV02001593">
    <property type="protein sequence ID" value="KAF6031523.1"/>
    <property type="molecule type" value="Genomic_DNA"/>
</dbReference>
<evidence type="ECO:0000313" key="7">
    <source>
        <dbReference type="EMBL" id="KAF6031523.1"/>
    </source>
</evidence>
<feature type="repeat" description="WD" evidence="5">
    <location>
        <begin position="182"/>
        <end position="217"/>
    </location>
</feature>
<dbReference type="GO" id="GO:0043161">
    <property type="term" value="P:proteasome-mediated ubiquitin-dependent protein catabolic process"/>
    <property type="evidence" value="ECO:0007669"/>
    <property type="project" value="TreeGrafter"/>
</dbReference>
<dbReference type="Proteomes" id="UP000593567">
    <property type="component" value="Unassembled WGS sequence"/>
</dbReference>
<feature type="repeat" description="WD" evidence="5">
    <location>
        <begin position="95"/>
        <end position="137"/>
    </location>
</feature>
<dbReference type="SMART" id="SM00320">
    <property type="entry name" value="WD40"/>
    <property type="match status" value="5"/>
</dbReference>
<keyword evidence="4" id="KW-0234">DNA repair</keyword>
<dbReference type="GO" id="GO:0000109">
    <property type="term" value="C:nucleotide-excision repair complex"/>
    <property type="evidence" value="ECO:0007669"/>
    <property type="project" value="TreeGrafter"/>
</dbReference>
<dbReference type="GO" id="GO:0006283">
    <property type="term" value="P:transcription-coupled nucleotide-excision repair"/>
    <property type="evidence" value="ECO:0007669"/>
    <property type="project" value="InterPro"/>
</dbReference>
<dbReference type="InterPro" id="IPR001680">
    <property type="entry name" value="WD40_rpt"/>
</dbReference>
<dbReference type="PROSITE" id="PS50082">
    <property type="entry name" value="WD_REPEATS_2"/>
    <property type="match status" value="4"/>
</dbReference>
<keyword evidence="3" id="KW-0227">DNA damage</keyword>
<name>A0A7J7K004_BUGNE</name>
<accession>A0A7J7K004</accession>
<dbReference type="InterPro" id="IPR042238">
    <property type="entry name" value="Rad28/ERCC8/Ckn1/ATCSA-1"/>
</dbReference>
<dbReference type="InterPro" id="IPR036322">
    <property type="entry name" value="WD40_repeat_dom_sf"/>
</dbReference>
<feature type="repeat" description="WD" evidence="5">
    <location>
        <begin position="325"/>
        <end position="356"/>
    </location>
</feature>
<reference evidence="7" key="1">
    <citation type="submission" date="2020-06" db="EMBL/GenBank/DDBJ databases">
        <title>Draft genome of Bugula neritina, a colonial animal packing powerful symbionts and potential medicines.</title>
        <authorList>
            <person name="Rayko M."/>
        </authorList>
    </citation>
    <scope>NUCLEOTIDE SEQUENCE [LARGE SCALE GENOMIC DNA]</scope>
    <source>
        <strain evidence="7">Kwan_BN1</strain>
    </source>
</reference>
<dbReference type="AlphaFoldDB" id="A0A7J7K004"/>
<keyword evidence="1 5" id="KW-0853">WD repeat</keyword>
<dbReference type="InterPro" id="IPR019775">
    <property type="entry name" value="WD40_repeat_CS"/>
</dbReference>
<proteinExistence type="predicted"/>
<gene>
    <name evidence="7" type="ORF">EB796_010155</name>
</gene>
<evidence type="ECO:0000256" key="6">
    <source>
        <dbReference type="SAM" id="MobiDB-lite"/>
    </source>
</evidence>
<dbReference type="GO" id="GO:0000209">
    <property type="term" value="P:protein polyubiquitination"/>
    <property type="evidence" value="ECO:0007669"/>
    <property type="project" value="TreeGrafter"/>
</dbReference>
<feature type="region of interest" description="Disordered" evidence="6">
    <location>
        <begin position="372"/>
        <end position="414"/>
    </location>
</feature>
<feature type="repeat" description="WD" evidence="5">
    <location>
        <begin position="236"/>
        <end position="277"/>
    </location>
</feature>
<dbReference type="GO" id="GO:0031464">
    <property type="term" value="C:Cul4A-RING E3 ubiquitin ligase complex"/>
    <property type="evidence" value="ECO:0007669"/>
    <property type="project" value="TreeGrafter"/>
</dbReference>